<gene>
    <name evidence="7" type="ORF">H9872_01730</name>
</gene>
<dbReference type="GO" id="GO:0016705">
    <property type="term" value="F:oxidoreductase activity, acting on paired donors, with incorporation or reduction of molecular oxygen"/>
    <property type="evidence" value="ECO:0007669"/>
    <property type="project" value="UniProtKB-ARBA"/>
</dbReference>
<dbReference type="EMBL" id="JAHLFQ010000031">
    <property type="protein sequence ID" value="MBU3803466.1"/>
    <property type="molecule type" value="Genomic_DNA"/>
</dbReference>
<evidence type="ECO:0000259" key="6">
    <source>
        <dbReference type="PROSITE" id="PS51296"/>
    </source>
</evidence>
<dbReference type="InterPro" id="IPR036188">
    <property type="entry name" value="FAD/NAD-bd_sf"/>
</dbReference>
<keyword evidence="4" id="KW-0411">Iron-sulfur</keyword>
<reference evidence="7" key="1">
    <citation type="journal article" date="2021" name="PeerJ">
        <title>Extensive microbial diversity within the chicken gut microbiome revealed by metagenomics and culture.</title>
        <authorList>
            <person name="Gilroy R."/>
            <person name="Ravi A."/>
            <person name="Getino M."/>
            <person name="Pursley I."/>
            <person name="Horton D.L."/>
            <person name="Alikhan N.F."/>
            <person name="Baker D."/>
            <person name="Gharbi K."/>
            <person name="Hall N."/>
            <person name="Watson M."/>
            <person name="Adriaenssens E.M."/>
            <person name="Foster-Nyarko E."/>
            <person name="Jarju S."/>
            <person name="Secka A."/>
            <person name="Antonio M."/>
            <person name="Oren A."/>
            <person name="Chaudhuri R.R."/>
            <person name="La Ragione R."/>
            <person name="Hildebrand F."/>
            <person name="Pallen M.J."/>
        </authorList>
    </citation>
    <scope>NUCLEOTIDE SEQUENCE</scope>
    <source>
        <strain evidence="7">B5-657</strain>
    </source>
</reference>
<dbReference type="Gene3D" id="3.50.50.60">
    <property type="entry name" value="FAD/NAD(P)-binding domain"/>
    <property type="match status" value="1"/>
</dbReference>
<name>A0A9E2KBC3_9FIRM</name>
<dbReference type="PROSITE" id="PS51296">
    <property type="entry name" value="RIESKE"/>
    <property type="match status" value="1"/>
</dbReference>
<dbReference type="Proteomes" id="UP000824229">
    <property type="component" value="Unassembled WGS sequence"/>
</dbReference>
<evidence type="ECO:0000313" key="7">
    <source>
        <dbReference type="EMBL" id="MBU3803466.1"/>
    </source>
</evidence>
<dbReference type="GO" id="GO:0051537">
    <property type="term" value="F:2 iron, 2 sulfur cluster binding"/>
    <property type="evidence" value="ECO:0007669"/>
    <property type="project" value="UniProtKB-KW"/>
</dbReference>
<sequence length="515" mass="58488">MEKNLFGRHESVFLADTKETNYPKLEQDLHTDLVIIGGGIVGITLAYLMKHSGQKVVLLEADRIATGMTPKSTAKLTLQHSLIYDELMHTKSPGKAKQYADANQRAIEFVRQTVKEEQIDCDLIDMPSYVFTVEEKNINRIKNEVEACKRLGIDMVYKESLPLNLPVKAAIEWGGASLFHPRKYLLQLAEKFINAGGKIYENSPVRLVMPKENMSLETENGCHIYAQRIVIASHFPMYDGLGFYFSRLNMKRLYVVGAEVDNDKLPKGSFISIDNPKYSIRPVYEKRVVLIGGGEHRVGDDENEYAHFEELSKYAKKVFDTDKILYHWSTQDYVTSDKIPYIGYLNSNLSHNVYVATGFNKWGMTGGTNAALVLRDMLLTGRSTYEELFNPKRTGVFSGATFAMHNITGIKNYLQGKLRSIPREKFPDKEEAVVTKLDDGNVYGIYQDSEEVYHIVHITCPHVGANLRWNSAEKSWDCPFHGSRFSMDGEILEGPSTHPLNSYKESKNQIHPNLY</sequence>
<keyword evidence="3" id="KW-0408">Iron</keyword>
<evidence type="ECO:0000256" key="5">
    <source>
        <dbReference type="SAM" id="MobiDB-lite"/>
    </source>
</evidence>
<keyword evidence="2" id="KW-0479">Metal-binding</keyword>
<evidence type="ECO:0000313" key="8">
    <source>
        <dbReference type="Proteomes" id="UP000824229"/>
    </source>
</evidence>
<dbReference type="Gene3D" id="2.102.10.10">
    <property type="entry name" value="Rieske [2Fe-2S] iron-sulphur domain"/>
    <property type="match status" value="1"/>
</dbReference>
<keyword evidence="1" id="KW-0001">2Fe-2S</keyword>
<evidence type="ECO:0000256" key="2">
    <source>
        <dbReference type="ARBA" id="ARBA00022723"/>
    </source>
</evidence>
<proteinExistence type="predicted"/>
<evidence type="ECO:0000256" key="4">
    <source>
        <dbReference type="ARBA" id="ARBA00023014"/>
    </source>
</evidence>
<dbReference type="Gene3D" id="3.30.9.10">
    <property type="entry name" value="D-Amino Acid Oxidase, subunit A, domain 2"/>
    <property type="match status" value="1"/>
</dbReference>
<organism evidence="7 8">
    <name type="scientific">Candidatus Cellulosilyticum pullistercoris</name>
    <dbReference type="NCBI Taxonomy" id="2838521"/>
    <lineage>
        <taxon>Bacteria</taxon>
        <taxon>Bacillati</taxon>
        <taxon>Bacillota</taxon>
        <taxon>Clostridia</taxon>
        <taxon>Lachnospirales</taxon>
        <taxon>Cellulosilyticaceae</taxon>
        <taxon>Cellulosilyticum</taxon>
    </lineage>
</organism>
<dbReference type="SUPFAM" id="SSF51905">
    <property type="entry name" value="FAD/NAD(P)-binding domain"/>
    <property type="match status" value="1"/>
</dbReference>
<dbReference type="InterPro" id="IPR006076">
    <property type="entry name" value="FAD-dep_OxRdtase"/>
</dbReference>
<dbReference type="InterPro" id="IPR036922">
    <property type="entry name" value="Rieske_2Fe-2S_sf"/>
</dbReference>
<dbReference type="InterPro" id="IPR017941">
    <property type="entry name" value="Rieske_2Fe-2S"/>
</dbReference>
<dbReference type="GO" id="GO:0004497">
    <property type="term" value="F:monooxygenase activity"/>
    <property type="evidence" value="ECO:0007669"/>
    <property type="project" value="UniProtKB-ARBA"/>
</dbReference>
<feature type="region of interest" description="Disordered" evidence="5">
    <location>
        <begin position="496"/>
        <end position="515"/>
    </location>
</feature>
<dbReference type="Pfam" id="PF00355">
    <property type="entry name" value="Rieske"/>
    <property type="match status" value="1"/>
</dbReference>
<dbReference type="GO" id="GO:0046872">
    <property type="term" value="F:metal ion binding"/>
    <property type="evidence" value="ECO:0007669"/>
    <property type="project" value="UniProtKB-KW"/>
</dbReference>
<dbReference type="PANTHER" id="PTHR13847">
    <property type="entry name" value="SARCOSINE DEHYDROGENASE-RELATED"/>
    <property type="match status" value="1"/>
</dbReference>
<dbReference type="Pfam" id="PF01266">
    <property type="entry name" value="DAO"/>
    <property type="match status" value="1"/>
</dbReference>
<feature type="domain" description="Rieske" evidence="6">
    <location>
        <begin position="418"/>
        <end position="504"/>
    </location>
</feature>
<dbReference type="GO" id="GO:0005737">
    <property type="term" value="C:cytoplasm"/>
    <property type="evidence" value="ECO:0007669"/>
    <property type="project" value="TreeGrafter"/>
</dbReference>
<protein>
    <submittedName>
        <fullName evidence="7">FAD-dependent oxidoreductase</fullName>
    </submittedName>
</protein>
<evidence type="ECO:0000256" key="1">
    <source>
        <dbReference type="ARBA" id="ARBA00022714"/>
    </source>
</evidence>
<reference evidence="7" key="2">
    <citation type="submission" date="2021-04" db="EMBL/GenBank/DDBJ databases">
        <authorList>
            <person name="Gilroy R."/>
        </authorList>
    </citation>
    <scope>NUCLEOTIDE SEQUENCE</scope>
    <source>
        <strain evidence="7">B5-657</strain>
    </source>
</reference>
<dbReference type="AlphaFoldDB" id="A0A9E2KBC3"/>
<accession>A0A9E2KBC3</accession>
<evidence type="ECO:0000256" key="3">
    <source>
        <dbReference type="ARBA" id="ARBA00023004"/>
    </source>
</evidence>
<dbReference type="PANTHER" id="PTHR13847:SF274">
    <property type="entry name" value="RIESKE 2FE-2S IRON-SULFUR PROTEIN YHFW-RELATED"/>
    <property type="match status" value="1"/>
</dbReference>
<dbReference type="SUPFAM" id="SSF50022">
    <property type="entry name" value="ISP domain"/>
    <property type="match status" value="1"/>
</dbReference>
<comment type="caution">
    <text evidence="7">The sequence shown here is derived from an EMBL/GenBank/DDBJ whole genome shotgun (WGS) entry which is preliminary data.</text>
</comment>